<dbReference type="Proteomes" id="UP000822688">
    <property type="component" value="Chromosome 4"/>
</dbReference>
<name>A0A8T0IB74_CERPU</name>
<organism evidence="1 2">
    <name type="scientific">Ceratodon purpureus</name>
    <name type="common">Fire moss</name>
    <name type="synonym">Dicranum purpureum</name>
    <dbReference type="NCBI Taxonomy" id="3225"/>
    <lineage>
        <taxon>Eukaryota</taxon>
        <taxon>Viridiplantae</taxon>
        <taxon>Streptophyta</taxon>
        <taxon>Embryophyta</taxon>
        <taxon>Bryophyta</taxon>
        <taxon>Bryophytina</taxon>
        <taxon>Bryopsida</taxon>
        <taxon>Dicranidae</taxon>
        <taxon>Pseudoditrichales</taxon>
        <taxon>Ditrichaceae</taxon>
        <taxon>Ceratodon</taxon>
    </lineage>
</organism>
<protein>
    <submittedName>
        <fullName evidence="1">Uncharacterized protein</fullName>
    </submittedName>
</protein>
<evidence type="ECO:0000313" key="1">
    <source>
        <dbReference type="EMBL" id="KAG0580980.1"/>
    </source>
</evidence>
<sequence>MIPKRNQSRYLFHDSSFMNANGRGTLRTLREWTQAATTTKTFVPRSPRRALLSCFPTPTAFTVSHMCCPQAYSFSSLPTGDCTRDAIPLATSHATSVTSPDLGGLS</sequence>
<gene>
    <name evidence="1" type="ORF">KC19_4G215200</name>
</gene>
<dbReference type="EMBL" id="CM026424">
    <property type="protein sequence ID" value="KAG0580980.1"/>
    <property type="molecule type" value="Genomic_DNA"/>
</dbReference>
<keyword evidence="2" id="KW-1185">Reference proteome</keyword>
<accession>A0A8T0IB74</accession>
<evidence type="ECO:0000313" key="2">
    <source>
        <dbReference type="Proteomes" id="UP000822688"/>
    </source>
</evidence>
<proteinExistence type="predicted"/>
<dbReference type="AlphaFoldDB" id="A0A8T0IB74"/>
<comment type="caution">
    <text evidence="1">The sequence shown here is derived from an EMBL/GenBank/DDBJ whole genome shotgun (WGS) entry which is preliminary data.</text>
</comment>
<reference evidence="1" key="1">
    <citation type="submission" date="2020-06" db="EMBL/GenBank/DDBJ databases">
        <title>WGS assembly of Ceratodon purpureus strain R40.</title>
        <authorList>
            <person name="Carey S.B."/>
            <person name="Jenkins J."/>
            <person name="Shu S."/>
            <person name="Lovell J.T."/>
            <person name="Sreedasyam A."/>
            <person name="Maumus F."/>
            <person name="Tiley G.P."/>
            <person name="Fernandez-Pozo N."/>
            <person name="Barry K."/>
            <person name="Chen C."/>
            <person name="Wang M."/>
            <person name="Lipzen A."/>
            <person name="Daum C."/>
            <person name="Saski C.A."/>
            <person name="Payton A.C."/>
            <person name="Mcbreen J.C."/>
            <person name="Conrad R.E."/>
            <person name="Kollar L.M."/>
            <person name="Olsson S."/>
            <person name="Huttunen S."/>
            <person name="Landis J.B."/>
            <person name="Wickett N.J."/>
            <person name="Johnson M.G."/>
            <person name="Rensing S.A."/>
            <person name="Grimwood J."/>
            <person name="Schmutz J."/>
            <person name="Mcdaniel S.F."/>
        </authorList>
    </citation>
    <scope>NUCLEOTIDE SEQUENCE</scope>
    <source>
        <strain evidence="1">R40</strain>
    </source>
</reference>